<name>I1YJF4_METFJ</name>
<feature type="chain" id="PRO_5003654210" evidence="1">
    <location>
        <begin position="20"/>
        <end position="160"/>
    </location>
</feature>
<dbReference type="Pfam" id="PF00190">
    <property type="entry name" value="Cupin_1"/>
    <property type="match status" value="1"/>
</dbReference>
<dbReference type="STRING" id="754477.Q7C_1906"/>
<sequence precursor="true">MKLIFIASMLLALNGTALAQDQIERMTADKMQSFRADEVNWQPEAILPAGAESVVLVGDPTKAGVFIAWLKFPADYPIPAHTHPFTEVITVLKGKLGNGMGETFDKTNGEVLNVGDSFVLPAGHSHYVWTSDEETIVELIATGPWDITYIDPEDDPRNNP</sequence>
<gene>
    <name evidence="3" type="ordered locus">Q7C_1906</name>
</gene>
<protein>
    <submittedName>
        <fullName evidence="3">Cupin domain-containing protein</fullName>
    </submittedName>
</protein>
<dbReference type="PATRIC" id="fig|754477.3.peg.1877"/>
<keyword evidence="1" id="KW-0732">Signal</keyword>
<feature type="signal peptide" evidence="1">
    <location>
        <begin position="1"/>
        <end position="19"/>
    </location>
</feature>
<dbReference type="OrthoDB" id="1433532at2"/>
<evidence type="ECO:0000256" key="1">
    <source>
        <dbReference type="SAM" id="SignalP"/>
    </source>
</evidence>
<dbReference type="InterPro" id="IPR006045">
    <property type="entry name" value="Cupin_1"/>
</dbReference>
<dbReference type="InterPro" id="IPR014710">
    <property type="entry name" value="RmlC-like_jellyroll"/>
</dbReference>
<dbReference type="CDD" id="cd06989">
    <property type="entry name" value="cupin_DRT102"/>
    <property type="match status" value="1"/>
</dbReference>
<evidence type="ECO:0000313" key="4">
    <source>
        <dbReference type="Proteomes" id="UP000009145"/>
    </source>
</evidence>
<dbReference type="HOGENOM" id="CLU_114915_1_1_6"/>
<organism evidence="3 4">
    <name type="scientific">Methylophaga frappieri (strain ATCC BAA-2434 / DSM 25690 / JAM7)</name>
    <dbReference type="NCBI Taxonomy" id="754477"/>
    <lineage>
        <taxon>Bacteria</taxon>
        <taxon>Pseudomonadati</taxon>
        <taxon>Pseudomonadota</taxon>
        <taxon>Gammaproteobacteria</taxon>
        <taxon>Thiotrichales</taxon>
        <taxon>Piscirickettsiaceae</taxon>
        <taxon>Methylophaga</taxon>
    </lineage>
</organism>
<proteinExistence type="predicted"/>
<dbReference type="Proteomes" id="UP000009145">
    <property type="component" value="Chromosome"/>
</dbReference>
<dbReference type="SUPFAM" id="SSF51182">
    <property type="entry name" value="RmlC-like cupins"/>
    <property type="match status" value="1"/>
</dbReference>
<keyword evidence="4" id="KW-1185">Reference proteome</keyword>
<evidence type="ECO:0000313" key="3">
    <source>
        <dbReference type="EMBL" id="AFJ03047.1"/>
    </source>
</evidence>
<dbReference type="Gene3D" id="2.60.120.10">
    <property type="entry name" value="Jelly Rolls"/>
    <property type="match status" value="1"/>
</dbReference>
<dbReference type="eggNOG" id="COG1917">
    <property type="taxonomic scope" value="Bacteria"/>
</dbReference>
<accession>I1YJF4</accession>
<dbReference type="KEGG" id="mec:Q7C_1906"/>
<evidence type="ECO:0000259" key="2">
    <source>
        <dbReference type="Pfam" id="PF00190"/>
    </source>
</evidence>
<dbReference type="InterPro" id="IPR011051">
    <property type="entry name" value="RmlC_Cupin_sf"/>
</dbReference>
<reference evidence="3 4" key="1">
    <citation type="journal article" date="2012" name="J. Bacteriol.">
        <title>Complete genome sequences of Methylophaga sp. strain JAM1 and Methylophaga sp. strain JAM7.</title>
        <authorList>
            <person name="Villeneuve C."/>
            <person name="Martineau C."/>
            <person name="Mauffrey F."/>
            <person name="Villemur R."/>
        </authorList>
    </citation>
    <scope>NUCLEOTIDE SEQUENCE [LARGE SCALE GENOMIC DNA]</scope>
    <source>
        <strain evidence="3 4">JAM7</strain>
    </source>
</reference>
<feature type="domain" description="Cupin type-1" evidence="2">
    <location>
        <begin position="65"/>
        <end position="141"/>
    </location>
</feature>
<dbReference type="EMBL" id="CP003380">
    <property type="protein sequence ID" value="AFJ03047.1"/>
    <property type="molecule type" value="Genomic_DNA"/>
</dbReference>
<dbReference type="AlphaFoldDB" id="I1YJF4"/>